<dbReference type="InterPro" id="IPR011009">
    <property type="entry name" value="Kinase-like_dom_sf"/>
</dbReference>
<protein>
    <submittedName>
        <fullName evidence="4">Probable LRR receptor-like serine/threonine-protein kinase At1g53430</fullName>
    </submittedName>
</protein>
<dbReference type="PANTHER" id="PTHR48006:SF101">
    <property type="entry name" value="PROTEIN KINASE DOMAIN-CONTAINING PROTEIN"/>
    <property type="match status" value="1"/>
</dbReference>
<dbReference type="GO" id="GO:0005524">
    <property type="term" value="F:ATP binding"/>
    <property type="evidence" value="ECO:0007669"/>
    <property type="project" value="InterPro"/>
</dbReference>
<reference evidence="4" key="1">
    <citation type="submission" date="2025-08" db="UniProtKB">
        <authorList>
            <consortium name="RefSeq"/>
        </authorList>
    </citation>
    <scope>IDENTIFICATION</scope>
</reference>
<evidence type="ECO:0000256" key="2">
    <source>
        <dbReference type="SAM" id="MobiDB-lite"/>
    </source>
</evidence>
<dbReference type="InterPro" id="IPR051824">
    <property type="entry name" value="LRR_Rcpt-Like_S/T_Kinase"/>
</dbReference>
<feature type="compositionally biased region" description="Polar residues" evidence="2">
    <location>
        <begin position="152"/>
        <end position="164"/>
    </location>
</feature>
<accession>A0A1S4BP36</accession>
<dbReference type="SUPFAM" id="SSF56112">
    <property type="entry name" value="Protein kinase-like (PK-like)"/>
    <property type="match status" value="1"/>
</dbReference>
<dbReference type="GO" id="GO:0016020">
    <property type="term" value="C:membrane"/>
    <property type="evidence" value="ECO:0007669"/>
    <property type="project" value="UniProtKB-SubCell"/>
</dbReference>
<dbReference type="KEGG" id="nta:107810350"/>
<dbReference type="InterPro" id="IPR000719">
    <property type="entry name" value="Prot_kinase_dom"/>
</dbReference>
<comment type="subcellular location">
    <subcellularLocation>
        <location evidence="1">Membrane</location>
        <topology evidence="1">Single-pass type I membrane protein</topology>
    </subcellularLocation>
</comment>
<proteinExistence type="predicted"/>
<feature type="domain" description="Protein kinase" evidence="3">
    <location>
        <begin position="1"/>
        <end position="109"/>
    </location>
</feature>
<dbReference type="PROSITE" id="PS50011">
    <property type="entry name" value="PROTEIN_KINASE_DOM"/>
    <property type="match status" value="1"/>
</dbReference>
<evidence type="ECO:0000256" key="1">
    <source>
        <dbReference type="ARBA" id="ARBA00004479"/>
    </source>
</evidence>
<dbReference type="RefSeq" id="XP_016490598.1">
    <property type="nucleotide sequence ID" value="XM_016635112.1"/>
</dbReference>
<dbReference type="OrthoDB" id="1938112at2759"/>
<dbReference type="GO" id="GO:0004672">
    <property type="term" value="F:protein kinase activity"/>
    <property type="evidence" value="ECO:0007669"/>
    <property type="project" value="InterPro"/>
</dbReference>
<evidence type="ECO:0000259" key="3">
    <source>
        <dbReference type="PROSITE" id="PS50011"/>
    </source>
</evidence>
<dbReference type="AlphaFoldDB" id="A0A1S4BP36"/>
<dbReference type="Gene3D" id="1.10.510.10">
    <property type="entry name" value="Transferase(Phosphotransferase) domain 1"/>
    <property type="match status" value="1"/>
</dbReference>
<dbReference type="PaxDb" id="4097-A0A1S4BP36"/>
<dbReference type="OMA" id="SNSMCPR"/>
<dbReference type="InterPro" id="IPR001245">
    <property type="entry name" value="Ser-Thr/Tyr_kinase_cat_dom"/>
</dbReference>
<gene>
    <name evidence="4" type="primary">LOC107810350</name>
</gene>
<organism evidence="4">
    <name type="scientific">Nicotiana tabacum</name>
    <name type="common">Common tobacco</name>
    <dbReference type="NCBI Taxonomy" id="4097"/>
    <lineage>
        <taxon>Eukaryota</taxon>
        <taxon>Viridiplantae</taxon>
        <taxon>Streptophyta</taxon>
        <taxon>Embryophyta</taxon>
        <taxon>Tracheophyta</taxon>
        <taxon>Spermatophyta</taxon>
        <taxon>Magnoliopsida</taxon>
        <taxon>eudicotyledons</taxon>
        <taxon>Gunneridae</taxon>
        <taxon>Pentapetalae</taxon>
        <taxon>asterids</taxon>
        <taxon>lamiids</taxon>
        <taxon>Solanales</taxon>
        <taxon>Solanaceae</taxon>
        <taxon>Nicotianoideae</taxon>
        <taxon>Nicotianeae</taxon>
        <taxon>Nicotiana</taxon>
    </lineage>
</organism>
<dbReference type="SMR" id="A0A1S4BP36"/>
<feature type="compositionally biased region" description="Low complexity" evidence="2">
    <location>
        <begin position="140"/>
        <end position="151"/>
    </location>
</feature>
<name>A0A1S4BP36_TOBAC</name>
<feature type="region of interest" description="Disordered" evidence="2">
    <location>
        <begin position="136"/>
        <end position="164"/>
    </location>
</feature>
<sequence length="164" mass="18270">MAPEYALWGYLTYKADVYSFGVVALEIAAGKSIMTYRPNEKFVCLLDWAVVLQRQGKLMDLVDETLGSDLKQDEALRMINVALLCTNPSPALRPTMSAVIRILEDHLDLPEFNVESRFYDDCDDHLNFQGLRDKYGPMLSSSQSQPPTHSSNITGTECSPSSSA</sequence>
<dbReference type="Pfam" id="PF07714">
    <property type="entry name" value="PK_Tyr_Ser-Thr"/>
    <property type="match status" value="1"/>
</dbReference>
<dbReference type="PANTHER" id="PTHR48006">
    <property type="entry name" value="LEUCINE-RICH REPEAT-CONTAINING PROTEIN DDB_G0281931-RELATED"/>
    <property type="match status" value="1"/>
</dbReference>
<evidence type="ECO:0000313" key="4">
    <source>
        <dbReference type="RefSeq" id="XP_016490598.1"/>
    </source>
</evidence>